<dbReference type="SMART" id="SM00922">
    <property type="entry name" value="MR_MLE"/>
    <property type="match status" value="1"/>
</dbReference>
<feature type="active site" description="Proton acceptor; specific for (R)-substrate epimerization" evidence="5">
    <location>
        <position position="161"/>
    </location>
</feature>
<dbReference type="AlphaFoldDB" id="A0A640VSG0"/>
<keyword evidence="2 6" id="KW-0479">Metal-binding</keyword>
<keyword evidence="10" id="KW-1185">Reference proteome</keyword>
<comment type="similarity">
    <text evidence="1 7">Belongs to the mandelate racemase/muconate lactonizing enzyme family.</text>
</comment>
<dbReference type="Proteomes" id="UP000436522">
    <property type="component" value="Unassembled WGS sequence"/>
</dbReference>
<feature type="binding site" evidence="6">
    <location>
        <position position="186"/>
    </location>
    <ligand>
        <name>Mg(2+)</name>
        <dbReference type="ChEBI" id="CHEBI:18420"/>
    </ligand>
</feature>
<dbReference type="InterPro" id="IPR013342">
    <property type="entry name" value="Mandelate_racemase_C"/>
</dbReference>
<dbReference type="GO" id="GO:0046872">
    <property type="term" value="F:metal ion binding"/>
    <property type="evidence" value="ECO:0007669"/>
    <property type="project" value="UniProtKB-KW"/>
</dbReference>
<dbReference type="SFLD" id="SFLDS00001">
    <property type="entry name" value="Enolase"/>
    <property type="match status" value="1"/>
</dbReference>
<dbReference type="Pfam" id="PF02746">
    <property type="entry name" value="MR_MLE_N"/>
    <property type="match status" value="1"/>
</dbReference>
<dbReference type="InterPro" id="IPR034593">
    <property type="entry name" value="DgoD-like"/>
</dbReference>
<evidence type="ECO:0000256" key="2">
    <source>
        <dbReference type="ARBA" id="ARBA00022723"/>
    </source>
</evidence>
<dbReference type="InterPro" id="IPR029065">
    <property type="entry name" value="Enolase_C-like"/>
</dbReference>
<dbReference type="InterPro" id="IPR029017">
    <property type="entry name" value="Enolase-like_N"/>
</dbReference>
<dbReference type="Gene3D" id="3.30.390.10">
    <property type="entry name" value="Enolase-like, N-terminal domain"/>
    <property type="match status" value="1"/>
</dbReference>
<feature type="active site" description="Proton acceptor; specific for (S)-substrate epimerization" evidence="5">
    <location>
        <position position="257"/>
    </location>
</feature>
<reference evidence="9 10" key="1">
    <citation type="submission" date="2019-12" db="EMBL/GenBank/DDBJ databases">
        <title>Roseobacter cerasinus sp. nov., isolated from seawater around aquaculture.</title>
        <authorList>
            <person name="Muramatsu S."/>
            <person name="Takabe Y."/>
            <person name="Mori K."/>
            <person name="Takaichi S."/>
            <person name="Hanada S."/>
        </authorList>
    </citation>
    <scope>NUCLEOTIDE SEQUENCE [LARGE SCALE GENOMIC DNA]</scope>
    <source>
        <strain evidence="9 10">AI77</strain>
    </source>
</reference>
<feature type="binding site" evidence="6">
    <location>
        <position position="212"/>
    </location>
    <ligand>
        <name>Mg(2+)</name>
        <dbReference type="ChEBI" id="CHEBI:18420"/>
    </ligand>
</feature>
<evidence type="ECO:0000256" key="5">
    <source>
        <dbReference type="PIRSR" id="PIRSR634603-1"/>
    </source>
</evidence>
<dbReference type="CDD" id="cd03319">
    <property type="entry name" value="L-Ala-DL-Glu_epimerase"/>
    <property type="match status" value="1"/>
</dbReference>
<dbReference type="GO" id="GO:0016855">
    <property type="term" value="F:racemase and epimerase activity, acting on amino acids and derivatives"/>
    <property type="evidence" value="ECO:0007669"/>
    <property type="project" value="UniProtKB-UniRule"/>
</dbReference>
<name>A0A640VSG0_9RHOB</name>
<dbReference type="InterPro" id="IPR034603">
    <property type="entry name" value="Dipeptide_epimerase"/>
</dbReference>
<comment type="caution">
    <text evidence="9">The sequence shown here is derived from an EMBL/GenBank/DDBJ whole genome shotgun (WGS) entry which is preliminary data.</text>
</comment>
<dbReference type="InterPro" id="IPR013341">
    <property type="entry name" value="Mandelate_racemase_N_dom"/>
</dbReference>
<dbReference type="SFLD" id="SFLDF00010">
    <property type="entry name" value="dipeptide_epimerase"/>
    <property type="match status" value="1"/>
</dbReference>
<sequence length="338" mass="36317">MCHGAGYEYLKKGEGTGMRFEVSRDVFRLAQVFTISRGSRTEAQVLTARVSDGAHQGWGECVPYARYGETLESVTAQIEGLPEDVSRAALADLLPAGAARFAVDAALWDLEAKRTGRRAWQLAGLPEPKPEITAYTLSLDTPEKMRAQAAQHAHRPLLKIKLGTPDDMPRLEAVRAGAPDARIIVDANEGWSADVYTDLAPHLVRLGVQLVEQPLPAGEDEALIGLERPVPVCADESCHDRSSLAALKGKYDVINIKLDKTGGLTEALALRDAALAEGYEIMVGCMVGSSLAMAPATLVAQGALITDLDGPLLLAEDRPKPLVFDEAGVHPPERDLWG</sequence>
<dbReference type="Pfam" id="PF13378">
    <property type="entry name" value="MR_MLE_C"/>
    <property type="match status" value="1"/>
</dbReference>
<protein>
    <recommendedName>
        <fullName evidence="7">Dipeptide epimerase</fullName>
        <ecNumber evidence="7">5.1.1.-</ecNumber>
    </recommendedName>
</protein>
<dbReference type="NCBIfam" id="NF042940">
    <property type="entry name" value="racemase_DgcA"/>
    <property type="match status" value="1"/>
</dbReference>
<dbReference type="SUPFAM" id="SSF54826">
    <property type="entry name" value="Enolase N-terminal domain-like"/>
    <property type="match status" value="1"/>
</dbReference>
<comment type="cofactor">
    <cofactor evidence="6 7">
        <name>Mg(2+)</name>
        <dbReference type="ChEBI" id="CHEBI:18420"/>
    </cofactor>
    <text evidence="6 7">Binds 1 Mg(2+) ion per subunit.</text>
</comment>
<dbReference type="SUPFAM" id="SSF51604">
    <property type="entry name" value="Enolase C-terminal domain-like"/>
    <property type="match status" value="1"/>
</dbReference>
<keyword evidence="4 7" id="KW-0413">Isomerase</keyword>
<evidence type="ECO:0000313" key="10">
    <source>
        <dbReference type="Proteomes" id="UP000436522"/>
    </source>
</evidence>
<evidence type="ECO:0000313" key="9">
    <source>
        <dbReference type="EMBL" id="GFE50544.1"/>
    </source>
</evidence>
<gene>
    <name evidence="9" type="ORF">So717_22970</name>
</gene>
<dbReference type="PANTHER" id="PTHR48080:SF3">
    <property type="entry name" value="ENOLASE SUPERFAMILY MEMBER DDB_G0284701"/>
    <property type="match status" value="1"/>
</dbReference>
<dbReference type="Gene3D" id="3.20.20.120">
    <property type="entry name" value="Enolase-like C-terminal domain"/>
    <property type="match status" value="1"/>
</dbReference>
<evidence type="ECO:0000259" key="8">
    <source>
        <dbReference type="SMART" id="SM00922"/>
    </source>
</evidence>
<evidence type="ECO:0000256" key="3">
    <source>
        <dbReference type="ARBA" id="ARBA00022842"/>
    </source>
</evidence>
<dbReference type="InterPro" id="IPR036849">
    <property type="entry name" value="Enolase-like_C_sf"/>
</dbReference>
<accession>A0A640VSG0</accession>
<dbReference type="EC" id="5.1.1.-" evidence="7"/>
<evidence type="ECO:0000256" key="6">
    <source>
        <dbReference type="PIRSR" id="PIRSR634603-3"/>
    </source>
</evidence>
<dbReference type="EMBL" id="BLIV01000004">
    <property type="protein sequence ID" value="GFE50544.1"/>
    <property type="molecule type" value="Genomic_DNA"/>
</dbReference>
<feature type="domain" description="Mandelate racemase/muconate lactonizing enzyme C-terminal" evidence="8">
    <location>
        <begin position="142"/>
        <end position="233"/>
    </location>
</feature>
<keyword evidence="3 6" id="KW-0460">Magnesium</keyword>
<proteinExistence type="inferred from homology"/>
<dbReference type="PANTHER" id="PTHR48080">
    <property type="entry name" value="D-GALACTONATE DEHYDRATASE-RELATED"/>
    <property type="match status" value="1"/>
</dbReference>
<evidence type="ECO:0000256" key="4">
    <source>
        <dbReference type="ARBA" id="ARBA00023235"/>
    </source>
</evidence>
<dbReference type="SFLD" id="SFLDG00180">
    <property type="entry name" value="muconate_cycloisomerase"/>
    <property type="match status" value="1"/>
</dbReference>
<organism evidence="9 10">
    <name type="scientific">Roseobacter cerasinus</name>
    <dbReference type="NCBI Taxonomy" id="2602289"/>
    <lineage>
        <taxon>Bacteria</taxon>
        <taxon>Pseudomonadati</taxon>
        <taxon>Pseudomonadota</taxon>
        <taxon>Alphaproteobacteria</taxon>
        <taxon>Rhodobacterales</taxon>
        <taxon>Roseobacteraceae</taxon>
        <taxon>Roseobacter</taxon>
    </lineage>
</organism>
<feature type="binding site" evidence="6">
    <location>
        <position position="235"/>
    </location>
    <ligand>
        <name>Mg(2+)</name>
        <dbReference type="ChEBI" id="CHEBI:18420"/>
    </ligand>
</feature>
<evidence type="ECO:0000256" key="7">
    <source>
        <dbReference type="RuleBase" id="RU366006"/>
    </source>
</evidence>
<evidence type="ECO:0000256" key="1">
    <source>
        <dbReference type="ARBA" id="ARBA00008031"/>
    </source>
</evidence>